<dbReference type="HOGENOM" id="CLU_2750958_0_0_11"/>
<evidence type="ECO:0000256" key="1">
    <source>
        <dbReference type="SAM" id="Phobius"/>
    </source>
</evidence>
<accession>F8E2A2</accession>
<proteinExistence type="predicted"/>
<evidence type="ECO:0000313" key="3">
    <source>
        <dbReference type="Proteomes" id="UP000000492"/>
    </source>
</evidence>
<name>F8E2A2_CORRG</name>
<dbReference type="KEGG" id="crd:CRES_1867"/>
<keyword evidence="3" id="KW-1185">Reference proteome</keyword>
<keyword evidence="1" id="KW-0812">Transmembrane</keyword>
<organism evidence="2 3">
    <name type="scientific">Corynebacterium resistens (strain DSM 45100 / JCM 12819 / GTC 2026 / SICGH 158)</name>
    <dbReference type="NCBI Taxonomy" id="662755"/>
    <lineage>
        <taxon>Bacteria</taxon>
        <taxon>Bacillati</taxon>
        <taxon>Actinomycetota</taxon>
        <taxon>Actinomycetes</taxon>
        <taxon>Mycobacteriales</taxon>
        <taxon>Corynebacteriaceae</taxon>
        <taxon>Corynebacterium</taxon>
    </lineage>
</organism>
<keyword evidence="1" id="KW-0472">Membrane</keyword>
<keyword evidence="1" id="KW-1133">Transmembrane helix</keyword>
<feature type="transmembrane region" description="Helical" evidence="1">
    <location>
        <begin position="44"/>
        <end position="67"/>
    </location>
</feature>
<evidence type="ECO:0000313" key="2">
    <source>
        <dbReference type="EMBL" id="AEI10220.1"/>
    </source>
</evidence>
<gene>
    <name evidence="2" type="ordered locus">CRES_1867</name>
</gene>
<feature type="transmembrane region" description="Helical" evidence="1">
    <location>
        <begin position="12"/>
        <end position="32"/>
    </location>
</feature>
<protein>
    <submittedName>
        <fullName evidence="2">Uncharacterized protein</fullName>
    </submittedName>
</protein>
<reference evidence="2 3" key="1">
    <citation type="journal article" date="2012" name="BMC Genomics">
        <title>Complete genome sequence, lifestyle, and multi-drug resistance of the human pathogen Corynebacterium resistens DSM 45100 isolated from blood samples of a leukemia patient.</title>
        <authorList>
            <person name="Schroder J."/>
            <person name="Maus I."/>
            <person name="Meyer K."/>
            <person name="Wordemann S."/>
            <person name="Blom J."/>
            <person name="Jaenicke S."/>
            <person name="Schneider J."/>
            <person name="Trost E."/>
            <person name="Tauch A."/>
        </authorList>
    </citation>
    <scope>NUCLEOTIDE SEQUENCE [LARGE SCALE GENOMIC DNA]</scope>
    <source>
        <strain evidence="3">DSM 45100 / JCM 12819 / CCUG 50093 / GTC 2026 / SICGH 158</strain>
    </source>
</reference>
<dbReference type="AlphaFoldDB" id="F8E2A2"/>
<dbReference type="Proteomes" id="UP000000492">
    <property type="component" value="Chromosome"/>
</dbReference>
<dbReference type="EMBL" id="CP002857">
    <property type="protein sequence ID" value="AEI10220.1"/>
    <property type="molecule type" value="Genomic_DNA"/>
</dbReference>
<sequence>MISDIFKFGAGLPNFISGLVSSFVDALSAYLGGLLVQFVSRCRFAVIMETLHMTVLLSVFEAAVLMCNHG</sequence>